<evidence type="ECO:0000313" key="9">
    <source>
        <dbReference type="EMBL" id="TFU24126.1"/>
    </source>
</evidence>
<proteinExistence type="inferred from homology"/>
<dbReference type="InterPro" id="IPR000515">
    <property type="entry name" value="MetI-like"/>
</dbReference>
<feature type="transmembrane region" description="Helical" evidence="7">
    <location>
        <begin position="137"/>
        <end position="161"/>
    </location>
</feature>
<keyword evidence="5 7" id="KW-1133">Transmembrane helix</keyword>
<dbReference type="Pfam" id="PF00528">
    <property type="entry name" value="BPD_transp_1"/>
    <property type="match status" value="1"/>
</dbReference>
<accession>A0A4Y9F6J1</accession>
<dbReference type="SUPFAM" id="SSF161098">
    <property type="entry name" value="MetI-like"/>
    <property type="match status" value="1"/>
</dbReference>
<keyword evidence="3" id="KW-1003">Cell membrane</keyword>
<dbReference type="RefSeq" id="WP_135011081.1">
    <property type="nucleotide sequence ID" value="NZ_JADGLK010000002.1"/>
</dbReference>
<evidence type="ECO:0000313" key="10">
    <source>
        <dbReference type="Proteomes" id="UP000297951"/>
    </source>
</evidence>
<organism evidence="9 10">
    <name type="scientific">Rothia nasimurium</name>
    <dbReference type="NCBI Taxonomy" id="85336"/>
    <lineage>
        <taxon>Bacteria</taxon>
        <taxon>Bacillati</taxon>
        <taxon>Actinomycetota</taxon>
        <taxon>Actinomycetes</taxon>
        <taxon>Micrococcales</taxon>
        <taxon>Micrococcaceae</taxon>
        <taxon>Rothia</taxon>
    </lineage>
</organism>
<dbReference type="Gene3D" id="1.10.3720.10">
    <property type="entry name" value="MetI-like"/>
    <property type="match status" value="1"/>
</dbReference>
<keyword evidence="6 7" id="KW-0472">Membrane</keyword>
<evidence type="ECO:0000256" key="4">
    <source>
        <dbReference type="ARBA" id="ARBA00022692"/>
    </source>
</evidence>
<dbReference type="GO" id="GO:0005886">
    <property type="term" value="C:plasma membrane"/>
    <property type="evidence" value="ECO:0007669"/>
    <property type="project" value="UniProtKB-SubCell"/>
</dbReference>
<feature type="transmembrane region" description="Helical" evidence="7">
    <location>
        <begin position="300"/>
        <end position="321"/>
    </location>
</feature>
<dbReference type="STRING" id="85336.A7979_01500"/>
<dbReference type="PANTHER" id="PTHR30465:SF0">
    <property type="entry name" value="OLIGOPEPTIDE TRANSPORT SYSTEM PERMEASE PROTEIN APPB"/>
    <property type="match status" value="1"/>
</dbReference>
<comment type="subcellular location">
    <subcellularLocation>
        <location evidence="1 7">Cell membrane</location>
        <topology evidence="1 7">Multi-pass membrane protein</topology>
    </subcellularLocation>
</comment>
<dbReference type="InterPro" id="IPR035906">
    <property type="entry name" value="MetI-like_sf"/>
</dbReference>
<evidence type="ECO:0000256" key="1">
    <source>
        <dbReference type="ARBA" id="ARBA00004651"/>
    </source>
</evidence>
<dbReference type="AlphaFoldDB" id="A0A4Y9F6J1"/>
<dbReference type="CDD" id="cd06261">
    <property type="entry name" value="TM_PBP2"/>
    <property type="match status" value="1"/>
</dbReference>
<comment type="caution">
    <text evidence="9">The sequence shown here is derived from an EMBL/GenBank/DDBJ whole genome shotgun (WGS) entry which is preliminary data.</text>
</comment>
<evidence type="ECO:0000256" key="5">
    <source>
        <dbReference type="ARBA" id="ARBA00022989"/>
    </source>
</evidence>
<keyword evidence="4 7" id="KW-0812">Transmembrane</keyword>
<dbReference type="PROSITE" id="PS50928">
    <property type="entry name" value="ABC_TM1"/>
    <property type="match status" value="1"/>
</dbReference>
<evidence type="ECO:0000256" key="2">
    <source>
        <dbReference type="ARBA" id="ARBA00022448"/>
    </source>
</evidence>
<name>A0A4Y9F6J1_9MICC</name>
<feature type="transmembrane region" description="Helical" evidence="7">
    <location>
        <begin position="257"/>
        <end position="280"/>
    </location>
</feature>
<feature type="transmembrane region" description="Helical" evidence="7">
    <location>
        <begin position="12"/>
        <end position="36"/>
    </location>
</feature>
<reference evidence="9 10" key="1">
    <citation type="submission" date="2019-03" db="EMBL/GenBank/DDBJ databases">
        <title>Diversity of the mouse oral microbiome.</title>
        <authorList>
            <person name="Joseph S."/>
            <person name="Aduse-Opoku J."/>
            <person name="Curtis M."/>
            <person name="Wade W."/>
            <person name="Hashim A."/>
        </authorList>
    </citation>
    <scope>NUCLEOTIDE SEQUENCE [LARGE SCALE GENOMIC DNA]</scope>
    <source>
        <strain evidence="10">irhom_31</strain>
    </source>
</reference>
<dbReference type="PANTHER" id="PTHR30465">
    <property type="entry name" value="INNER MEMBRANE ABC TRANSPORTER"/>
    <property type="match status" value="1"/>
</dbReference>
<feature type="domain" description="ABC transmembrane type-1" evidence="8">
    <location>
        <begin position="98"/>
        <end position="318"/>
    </location>
</feature>
<feature type="transmembrane region" description="Helical" evidence="7">
    <location>
        <begin position="104"/>
        <end position="125"/>
    </location>
</feature>
<dbReference type="Proteomes" id="UP000297951">
    <property type="component" value="Unassembled WGS sequence"/>
</dbReference>
<dbReference type="OrthoDB" id="147639at2"/>
<feature type="transmembrane region" description="Helical" evidence="7">
    <location>
        <begin position="192"/>
        <end position="210"/>
    </location>
</feature>
<evidence type="ECO:0000256" key="3">
    <source>
        <dbReference type="ARBA" id="ARBA00022475"/>
    </source>
</evidence>
<protein>
    <submittedName>
        <fullName evidence="9">ABC transporter permease</fullName>
    </submittedName>
</protein>
<evidence type="ECO:0000256" key="7">
    <source>
        <dbReference type="RuleBase" id="RU363032"/>
    </source>
</evidence>
<dbReference type="GO" id="GO:0055085">
    <property type="term" value="P:transmembrane transport"/>
    <property type="evidence" value="ECO:0007669"/>
    <property type="project" value="InterPro"/>
</dbReference>
<keyword evidence="2 7" id="KW-0813">Transport</keyword>
<dbReference type="EMBL" id="SPQC01000002">
    <property type="protein sequence ID" value="TFU24126.1"/>
    <property type="molecule type" value="Genomic_DNA"/>
</dbReference>
<sequence>MIKYLLRRAATYAVMIFLTTTGGYFLAVTSLNPALLEQERIPRPSPEQVQRNFAALNLDPTMSAWDRYVQWLTNVVLHWDWGRSPNGAYINAEFGQRVWVSTRLYLVAVILSLIIGVALGVYSAARQYKFSDRVITGYSYLVYILPAPIAYFLVQLGAVAINSATGERIFFVTGISSPGLTPGSFEYWVDLAAHYIVPTFCITIMSWGGYQISQRQYLLDSVNADFVRTARAKGLTRNQAIRRHALRVSFIPVAQSIAFTVPSIFTGGFFAEAIFAWPGIGLWTIQSIGAQDVNAAVATLAYGSFIFAVGAIIADIATTIVDPRVRIS</sequence>
<comment type="similarity">
    <text evidence="7">Belongs to the binding-protein-dependent transport system permease family.</text>
</comment>
<evidence type="ECO:0000259" key="8">
    <source>
        <dbReference type="PROSITE" id="PS50928"/>
    </source>
</evidence>
<gene>
    <name evidence="9" type="ORF">E4U03_00690</name>
</gene>
<evidence type="ECO:0000256" key="6">
    <source>
        <dbReference type="ARBA" id="ARBA00023136"/>
    </source>
</evidence>